<protein>
    <recommendedName>
        <fullName evidence="2">HAT C-terminal dimerisation domain-containing protein</fullName>
    </recommendedName>
</protein>
<dbReference type="AlphaFoldDB" id="A0A8R2JW45"/>
<dbReference type="EnsemblMetazoa" id="XM_029492074.1">
    <property type="protein sequence ID" value="XP_029347934.1"/>
    <property type="gene ID" value="LOC115034706"/>
</dbReference>
<dbReference type="Proteomes" id="UP000007819">
    <property type="component" value="Unassembled WGS sequence"/>
</dbReference>
<dbReference type="RefSeq" id="XP_029347934.1">
    <property type="nucleotide sequence ID" value="XM_029492074.1"/>
</dbReference>
<organism evidence="3 4">
    <name type="scientific">Acyrthosiphon pisum</name>
    <name type="common">Pea aphid</name>
    <dbReference type="NCBI Taxonomy" id="7029"/>
    <lineage>
        <taxon>Eukaryota</taxon>
        <taxon>Metazoa</taxon>
        <taxon>Ecdysozoa</taxon>
        <taxon>Arthropoda</taxon>
        <taxon>Hexapoda</taxon>
        <taxon>Insecta</taxon>
        <taxon>Pterygota</taxon>
        <taxon>Neoptera</taxon>
        <taxon>Paraneoptera</taxon>
        <taxon>Hemiptera</taxon>
        <taxon>Sternorrhyncha</taxon>
        <taxon>Aphidomorpha</taxon>
        <taxon>Aphidoidea</taxon>
        <taxon>Aphididae</taxon>
        <taxon>Macrosiphini</taxon>
        <taxon>Acyrthosiphon</taxon>
    </lineage>
</organism>
<dbReference type="Pfam" id="PF05699">
    <property type="entry name" value="Dimer_Tnp_hAT"/>
    <property type="match status" value="1"/>
</dbReference>
<dbReference type="OrthoDB" id="6583146at2759"/>
<dbReference type="SUPFAM" id="SSF53098">
    <property type="entry name" value="Ribonuclease H-like"/>
    <property type="match status" value="1"/>
</dbReference>
<reference evidence="4" key="1">
    <citation type="submission" date="2010-06" db="EMBL/GenBank/DDBJ databases">
        <authorList>
            <person name="Jiang H."/>
            <person name="Abraham K."/>
            <person name="Ali S."/>
            <person name="Alsbrooks S.L."/>
            <person name="Anim B.N."/>
            <person name="Anosike U.S."/>
            <person name="Attaway T."/>
            <person name="Bandaranaike D.P."/>
            <person name="Battles P.K."/>
            <person name="Bell S.N."/>
            <person name="Bell A.V."/>
            <person name="Beltran B."/>
            <person name="Bickham C."/>
            <person name="Bustamante Y."/>
            <person name="Caleb T."/>
            <person name="Canada A."/>
            <person name="Cardenas V."/>
            <person name="Carter K."/>
            <person name="Chacko J."/>
            <person name="Chandrabose M.N."/>
            <person name="Chavez D."/>
            <person name="Chavez A."/>
            <person name="Chen L."/>
            <person name="Chu H.-S."/>
            <person name="Claassen K.J."/>
            <person name="Cockrell R."/>
            <person name="Collins M."/>
            <person name="Cooper J.A."/>
            <person name="Cree A."/>
            <person name="Curry S.M."/>
            <person name="Da Y."/>
            <person name="Dao M.D."/>
            <person name="Das B."/>
            <person name="Davila M.-L."/>
            <person name="Davy-Carroll L."/>
            <person name="Denson S."/>
            <person name="Dinh H."/>
            <person name="Ebong V.E."/>
            <person name="Edwards J.R."/>
            <person name="Egan A."/>
            <person name="El-Daye J."/>
            <person name="Escobedo L."/>
            <person name="Fernandez S."/>
            <person name="Fernando P.R."/>
            <person name="Flagg N."/>
            <person name="Forbes L.D."/>
            <person name="Fowler R.G."/>
            <person name="Fu Q."/>
            <person name="Gabisi R.A."/>
            <person name="Ganer J."/>
            <person name="Garbino Pronczuk A."/>
            <person name="Garcia R.M."/>
            <person name="Garner T."/>
            <person name="Garrett T.E."/>
            <person name="Gonzalez D.A."/>
            <person name="Hamid H."/>
            <person name="Hawkins E.S."/>
            <person name="Hirani K."/>
            <person name="Hogues M.E."/>
            <person name="Hollins B."/>
            <person name="Hsiao C.-H."/>
            <person name="Jabil R."/>
            <person name="James M.L."/>
            <person name="Jhangiani S.N."/>
            <person name="Johnson B."/>
            <person name="Johnson Q."/>
            <person name="Joshi V."/>
            <person name="Kalu J.B."/>
            <person name="Kam C."/>
            <person name="Kashfia A."/>
            <person name="Keebler J."/>
            <person name="Kisamo H."/>
            <person name="Kovar C.L."/>
            <person name="Lago L.A."/>
            <person name="Lai C.-Y."/>
            <person name="Laidlaw J."/>
            <person name="Lara F."/>
            <person name="Le T.-K."/>
            <person name="Lee S.L."/>
            <person name="Legall F.H."/>
            <person name="Lemon S.J."/>
            <person name="Lewis L.R."/>
            <person name="Li B."/>
            <person name="Liu Y."/>
            <person name="Liu Y.-S."/>
            <person name="Lopez J."/>
            <person name="Lozado R.J."/>
            <person name="Lu J."/>
            <person name="Madu R.C."/>
            <person name="Maheshwari M."/>
            <person name="Maheshwari R."/>
            <person name="Malloy K."/>
            <person name="Martinez E."/>
            <person name="Mathew T."/>
            <person name="Mercado I.C."/>
            <person name="Mercado C."/>
            <person name="Meyer B."/>
            <person name="Montgomery K."/>
            <person name="Morgan M.B."/>
            <person name="Munidasa M."/>
            <person name="Nazareth L.V."/>
            <person name="Nelson J."/>
            <person name="Ng B.M."/>
            <person name="Nguyen N.B."/>
            <person name="Nguyen P.Q."/>
            <person name="Nguyen T."/>
            <person name="Obregon M."/>
            <person name="Okwuonu G.O."/>
            <person name="Onwere C.G."/>
            <person name="Orozco G."/>
            <person name="Parra A."/>
            <person name="Patel S."/>
            <person name="Patil S."/>
            <person name="Perez A."/>
            <person name="Perez Y."/>
            <person name="Pham C."/>
            <person name="Primus E.L."/>
            <person name="Pu L.-L."/>
            <person name="Puazo M."/>
            <person name="Qin X."/>
            <person name="Quiroz J.B."/>
            <person name="Reese J."/>
            <person name="Richards S."/>
            <person name="Rives C.M."/>
            <person name="Robberts R."/>
            <person name="Ruiz S.J."/>
            <person name="Ruiz M.J."/>
            <person name="Santibanez J."/>
            <person name="Schneider B.W."/>
            <person name="Sisson I."/>
            <person name="Smith M."/>
            <person name="Sodergren E."/>
            <person name="Song X.-Z."/>
            <person name="Song B.B."/>
            <person name="Summersgill H."/>
            <person name="Thelus R."/>
            <person name="Thornton R.D."/>
            <person name="Trejos Z.Y."/>
            <person name="Usmani K."/>
            <person name="Vattathil S."/>
            <person name="Villasana D."/>
            <person name="Walker D.L."/>
            <person name="Wang S."/>
            <person name="Wang K."/>
            <person name="White C.S."/>
            <person name="Williams A.C."/>
            <person name="Williamson J."/>
            <person name="Wilson K."/>
            <person name="Woghiren I.O."/>
            <person name="Woodworth J.R."/>
            <person name="Worley K.C."/>
            <person name="Wright R.A."/>
            <person name="Wu W."/>
            <person name="Young L."/>
            <person name="Zhang L."/>
            <person name="Zhang J."/>
            <person name="Zhu Y."/>
            <person name="Muzny D.M."/>
            <person name="Weinstock G."/>
            <person name="Gibbs R.A."/>
        </authorList>
    </citation>
    <scope>NUCLEOTIDE SEQUENCE [LARGE SCALE GENOMIC DNA]</scope>
    <source>
        <strain evidence="4">LSR1</strain>
    </source>
</reference>
<name>A0A8R2JW45_ACYPI</name>
<dbReference type="GeneID" id="115034706"/>
<keyword evidence="1" id="KW-0175">Coiled coil</keyword>
<feature type="domain" description="HAT C-terminal dimerisation" evidence="2">
    <location>
        <begin position="668"/>
        <end position="720"/>
    </location>
</feature>
<evidence type="ECO:0000313" key="4">
    <source>
        <dbReference type="Proteomes" id="UP000007819"/>
    </source>
</evidence>
<evidence type="ECO:0000259" key="2">
    <source>
        <dbReference type="Pfam" id="PF05699"/>
    </source>
</evidence>
<dbReference type="InterPro" id="IPR012337">
    <property type="entry name" value="RNaseH-like_sf"/>
</dbReference>
<evidence type="ECO:0000313" key="3">
    <source>
        <dbReference type="EnsemblMetazoa" id="XP_029347934.1"/>
    </source>
</evidence>
<dbReference type="GO" id="GO:0046983">
    <property type="term" value="F:protein dimerization activity"/>
    <property type="evidence" value="ECO:0007669"/>
    <property type="project" value="InterPro"/>
</dbReference>
<dbReference type="PANTHER" id="PTHR47501:SF5">
    <property type="entry name" value="HAT C-TERMINAL DIMERISATION DOMAIN-CONTAINING PROTEIN"/>
    <property type="match status" value="1"/>
</dbReference>
<dbReference type="InterPro" id="IPR008906">
    <property type="entry name" value="HATC_C_dom"/>
</dbReference>
<sequence length="727" mass="82925">MKRFLTSTYMDDSKKSRSVSTAIDLAQVTIDDPGQFDDARAPTTEADGFEGIKHSSINLSNHYLFDGKFYDIVSNIGTKLIAKCVLCQKTLQGRNNSSGNFLSHLKLKHASILSKLEKYKNEKKNAKKSNQSSRDVSLASMFQPKLQLSPSKSLSKCHIINLVFDYIVQEMRPIITCEKPAFRQLIMGLTGISDTSFLPDSKVISKELKLRYMSYVTMLTKCISEQSFICTTADIWSCNNKSYLGMTCHFINEKDFNRHSYVLGCKRIKGSHTYLNIAEVINKITKIFNINSSKISHCVTDNASNFGKAFRTFSIQPQSNSSNSNNLTNNWFCSDNDESSNEENNLEVDDTYENIDITELSTIFSNPDLINSSDNEDEFCLPDHLTCSAHTLSLIATTDVNKIEDNSYKQISKPVFEKLYSFWNLVSRSSVASDKIFDICNCKFPVPIITRWNSLFFAVKKVLTHKDQLLNAFEELKLKKLKISEWKFLEEYCLVMEPLALALDKLQGEQSCFLGFVAPTIIALRLKLIQLTHLIYCKKLAHLLIVSLEKRFIYLFDLEHPKSKAFILASISHPKFKLSWAPVRYLSLCKKLFISECEILNSIESTTSGFNNSDDETDGSDSEFYQILNENTCFEESTEFSRSVKSNNISSVQALSYLEYKKKDFDILNNFPVVKKVFLKYNTTLPSSAPVERLFSSGIQILTPRRNRLHDKTFEMLLCCRCLNLKE</sequence>
<accession>A0A8R2JW45</accession>
<evidence type="ECO:0000256" key="1">
    <source>
        <dbReference type="SAM" id="Coils"/>
    </source>
</evidence>
<dbReference type="PANTHER" id="PTHR47501">
    <property type="entry name" value="TRANSPOSASE-RELATED"/>
    <property type="match status" value="1"/>
</dbReference>
<feature type="coiled-coil region" evidence="1">
    <location>
        <begin position="102"/>
        <end position="136"/>
    </location>
</feature>
<dbReference type="KEGG" id="api:115034706"/>
<keyword evidence="4" id="KW-1185">Reference proteome</keyword>
<reference evidence="3" key="2">
    <citation type="submission" date="2022-06" db="UniProtKB">
        <authorList>
            <consortium name="EnsemblMetazoa"/>
        </authorList>
    </citation>
    <scope>IDENTIFICATION</scope>
</reference>
<proteinExistence type="predicted"/>